<evidence type="ECO:0000256" key="1">
    <source>
        <dbReference type="ARBA" id="ARBA00001946"/>
    </source>
</evidence>
<evidence type="ECO:0000256" key="12">
    <source>
        <dbReference type="ARBA" id="ARBA00022840"/>
    </source>
</evidence>
<comment type="similarity">
    <text evidence="3">Belongs to the protein kinase superfamily. STE Ser/Thr protein kinase family. STE20 subfamily.</text>
</comment>
<dbReference type="Pfam" id="PF12202">
    <property type="entry name" value="OSR1_C"/>
    <property type="match status" value="1"/>
</dbReference>
<feature type="active site" description="Proton acceptor" evidence="19">
    <location>
        <position position="146"/>
    </location>
</feature>
<dbReference type="AlphaFoldDB" id="A0A8C3AJQ9"/>
<organism evidence="24 25">
    <name type="scientific">Cyclopterus lumpus</name>
    <name type="common">Lumpsucker</name>
    <dbReference type="NCBI Taxonomy" id="8103"/>
    <lineage>
        <taxon>Eukaryota</taxon>
        <taxon>Metazoa</taxon>
        <taxon>Chordata</taxon>
        <taxon>Craniata</taxon>
        <taxon>Vertebrata</taxon>
        <taxon>Euteleostomi</taxon>
        <taxon>Actinopterygii</taxon>
        <taxon>Neopterygii</taxon>
        <taxon>Teleostei</taxon>
        <taxon>Neoteleostei</taxon>
        <taxon>Acanthomorphata</taxon>
        <taxon>Eupercaria</taxon>
        <taxon>Perciformes</taxon>
        <taxon>Cottioidei</taxon>
        <taxon>Cottales</taxon>
        <taxon>Cyclopteridae</taxon>
        <taxon>Cyclopterus</taxon>
    </lineage>
</organism>
<dbReference type="InterPro" id="IPR050629">
    <property type="entry name" value="STE20/SPS1-PAK"/>
</dbReference>
<dbReference type="GO" id="GO:0004674">
    <property type="term" value="F:protein serine/threonine kinase activity"/>
    <property type="evidence" value="ECO:0007669"/>
    <property type="project" value="UniProtKB-KW"/>
</dbReference>
<evidence type="ECO:0000256" key="21">
    <source>
        <dbReference type="PROSITE-ProRule" id="PRU10141"/>
    </source>
</evidence>
<dbReference type="PANTHER" id="PTHR48012">
    <property type="entry name" value="STERILE20-LIKE KINASE, ISOFORM B-RELATED"/>
    <property type="match status" value="1"/>
</dbReference>
<reference evidence="24" key="1">
    <citation type="submission" date="2025-08" db="UniProtKB">
        <authorList>
            <consortium name="Ensembl"/>
        </authorList>
    </citation>
    <scope>IDENTIFICATION</scope>
</reference>
<feature type="region of interest" description="Disordered" evidence="22">
    <location>
        <begin position="312"/>
        <end position="331"/>
    </location>
</feature>
<evidence type="ECO:0000256" key="20">
    <source>
        <dbReference type="PIRSR" id="PIRSR000615-3"/>
    </source>
</evidence>
<keyword evidence="6" id="KW-0723">Serine/threonine-protein kinase</keyword>
<dbReference type="Gene3D" id="1.10.510.10">
    <property type="entry name" value="Transferase(Phosphotransferase) domain 1"/>
    <property type="match status" value="1"/>
</dbReference>
<dbReference type="GO" id="GO:0010820">
    <property type="term" value="P:positive regulation of T cell chemotaxis"/>
    <property type="evidence" value="ECO:0007669"/>
    <property type="project" value="TreeGrafter"/>
</dbReference>
<accession>A0A8C3AJQ9</accession>
<dbReference type="Proteomes" id="UP000694565">
    <property type="component" value="Unplaced"/>
</dbReference>
<dbReference type="GO" id="GO:0005829">
    <property type="term" value="C:cytosol"/>
    <property type="evidence" value="ECO:0007669"/>
    <property type="project" value="TreeGrafter"/>
</dbReference>
<evidence type="ECO:0000256" key="18">
    <source>
        <dbReference type="ARBA" id="ARBA00048679"/>
    </source>
</evidence>
<keyword evidence="9 20" id="KW-0479">Metal-binding</keyword>
<comment type="catalytic activity">
    <reaction evidence="18">
        <text>L-seryl-[protein] + ATP = O-phospho-L-seryl-[protein] + ADP + H(+)</text>
        <dbReference type="Rhea" id="RHEA:17989"/>
        <dbReference type="Rhea" id="RHEA-COMP:9863"/>
        <dbReference type="Rhea" id="RHEA-COMP:11604"/>
        <dbReference type="ChEBI" id="CHEBI:15378"/>
        <dbReference type="ChEBI" id="CHEBI:29999"/>
        <dbReference type="ChEBI" id="CHEBI:30616"/>
        <dbReference type="ChEBI" id="CHEBI:83421"/>
        <dbReference type="ChEBI" id="CHEBI:456216"/>
        <dbReference type="EC" id="2.7.11.1"/>
    </reaction>
</comment>
<keyword evidence="7" id="KW-0597">Phosphoprotein</keyword>
<dbReference type="PROSITE" id="PS00107">
    <property type="entry name" value="PROTEIN_KINASE_ATP"/>
    <property type="match status" value="1"/>
</dbReference>
<evidence type="ECO:0000256" key="2">
    <source>
        <dbReference type="ARBA" id="ARBA00004496"/>
    </source>
</evidence>
<dbReference type="GO" id="GO:0035556">
    <property type="term" value="P:intracellular signal transduction"/>
    <property type="evidence" value="ECO:0007669"/>
    <property type="project" value="TreeGrafter"/>
</dbReference>
<feature type="binding site" evidence="20">
    <location>
        <position position="164"/>
    </location>
    <ligand>
        <name>Mg(2+)</name>
        <dbReference type="ChEBI" id="CHEBI:18420"/>
    </ligand>
</feature>
<evidence type="ECO:0000256" key="4">
    <source>
        <dbReference type="ARBA" id="ARBA00012513"/>
    </source>
</evidence>
<name>A0A8C3AJQ9_CYCLU</name>
<dbReference type="Gene3D" id="3.30.200.20">
    <property type="entry name" value="Phosphorylase Kinase, domain 1"/>
    <property type="match status" value="1"/>
</dbReference>
<gene>
    <name evidence="24" type="primary">oxsr1b</name>
</gene>
<evidence type="ECO:0000256" key="13">
    <source>
        <dbReference type="ARBA" id="ARBA00022842"/>
    </source>
</evidence>
<feature type="domain" description="Protein kinase" evidence="23">
    <location>
        <begin position="17"/>
        <end position="291"/>
    </location>
</feature>
<dbReference type="InterPro" id="IPR017441">
    <property type="entry name" value="Protein_kinase_ATP_BS"/>
</dbReference>
<keyword evidence="11" id="KW-0418">Kinase</keyword>
<dbReference type="FunFam" id="3.30.200.20:FF:000114">
    <property type="entry name" value="serine/threonine-protein kinase OSR1 isoform X1"/>
    <property type="match status" value="1"/>
</dbReference>
<keyword evidence="8" id="KW-0808">Transferase</keyword>
<keyword evidence="12 21" id="KW-0067">ATP-binding</keyword>
<keyword evidence="14" id="KW-0007">Acetylation</keyword>
<dbReference type="GeneTree" id="ENSGT00940000154621"/>
<feature type="binding site" evidence="20">
    <location>
        <position position="151"/>
    </location>
    <ligand>
        <name>Mg(2+)</name>
        <dbReference type="ChEBI" id="CHEBI:18420"/>
    </ligand>
</feature>
<dbReference type="PROSITE" id="PS50011">
    <property type="entry name" value="PROTEIN_KINASE_DOM"/>
    <property type="match status" value="1"/>
</dbReference>
<keyword evidence="10 21" id="KW-0547">Nucleotide-binding</keyword>
<dbReference type="Pfam" id="PF00069">
    <property type="entry name" value="Pkinase"/>
    <property type="match status" value="1"/>
</dbReference>
<evidence type="ECO:0000256" key="15">
    <source>
        <dbReference type="ARBA" id="ARBA00040079"/>
    </source>
</evidence>
<reference evidence="24" key="2">
    <citation type="submission" date="2025-09" db="UniProtKB">
        <authorList>
            <consortium name="Ensembl"/>
        </authorList>
    </citation>
    <scope>IDENTIFICATION</scope>
</reference>
<sequence length="515" mass="57104">MSEDLSAQTWSINKDDYELHEVIGSGATAVVQAAYCLPRKEKVAIKRINLEKCQTSMDELLKEIQAMSQCHHPNIVSYYTSFVVKDELWLVMKLLSGGSVLDVIKHIISRGEHKTGVLDEPSIATVLKDVLEGLEYLHKNGQIHRDLKAGNILLGDDGSVQIADFGVSAFLATGGDMTRNKVRKTFVGTPCWMAPEVMEQVRGYDFKADIWSFGITAIELATGAAPYHKYPPMKVLMLTLQNDPPGLDTGITDKEIVKKYGKSFRKMVSLCLQKDPEKRPTSSELLKHKFFQKAKVDKFSLVHVCGQVRRVPGSSGRLHKTEDGEWEWSDDELDEESEEGRAAVAALFSRHLGFEKANLTLPPHQVFQTPEPLSSQSELPQAAGQVPLQPVSTQPTVLKIPKTTRLKKQLFVEMVKPQLCPVDIYLILNMCFWEPVTVVFFCSDFSDTADGVSQELVSAGLVDGRDLVIVAANLQKIVEEPQANKNVTFKLASGTEGSELPDDVKLMGFAQLSIS</sequence>
<dbReference type="SUPFAM" id="SSF56112">
    <property type="entry name" value="Protein kinase-like (PK-like)"/>
    <property type="match status" value="1"/>
</dbReference>
<feature type="binding site" evidence="21">
    <location>
        <position position="46"/>
    </location>
    <ligand>
        <name>ATP</name>
        <dbReference type="ChEBI" id="CHEBI:30616"/>
    </ligand>
</feature>
<dbReference type="Ensembl" id="ENSCLMT00005044348.1">
    <property type="protein sequence ID" value="ENSCLMP00005042810.1"/>
    <property type="gene ID" value="ENSCLMG00005019657.1"/>
</dbReference>
<evidence type="ECO:0000256" key="9">
    <source>
        <dbReference type="ARBA" id="ARBA00022723"/>
    </source>
</evidence>
<evidence type="ECO:0000256" key="5">
    <source>
        <dbReference type="ARBA" id="ARBA00022490"/>
    </source>
</evidence>
<evidence type="ECO:0000256" key="10">
    <source>
        <dbReference type="ARBA" id="ARBA00022741"/>
    </source>
</evidence>
<evidence type="ECO:0000313" key="24">
    <source>
        <dbReference type="Ensembl" id="ENSCLMP00005042810.1"/>
    </source>
</evidence>
<evidence type="ECO:0000256" key="22">
    <source>
        <dbReference type="SAM" id="MobiDB-lite"/>
    </source>
</evidence>
<comment type="cofactor">
    <cofactor evidence="1">
        <name>Mg(2+)</name>
        <dbReference type="ChEBI" id="CHEBI:18420"/>
    </cofactor>
</comment>
<dbReference type="FunFam" id="1.10.510.10:FF:000068">
    <property type="entry name" value="STE20/SPS1-related proline-alanine-rich protein kinase"/>
    <property type="match status" value="1"/>
</dbReference>
<dbReference type="InterPro" id="IPR024678">
    <property type="entry name" value="Kinase_OSR1/WNK_CCT"/>
</dbReference>
<dbReference type="InterPro" id="IPR011009">
    <property type="entry name" value="Kinase-like_dom_sf"/>
</dbReference>
<evidence type="ECO:0000259" key="23">
    <source>
        <dbReference type="PROSITE" id="PS50011"/>
    </source>
</evidence>
<dbReference type="PANTHER" id="PTHR48012:SF1">
    <property type="entry name" value="SERINE_THREONINE-PROTEIN KINASE OSR1"/>
    <property type="match status" value="1"/>
</dbReference>
<dbReference type="GO" id="GO:0005524">
    <property type="term" value="F:ATP binding"/>
    <property type="evidence" value="ECO:0007669"/>
    <property type="project" value="UniProtKB-UniRule"/>
</dbReference>
<evidence type="ECO:0000256" key="8">
    <source>
        <dbReference type="ARBA" id="ARBA00022679"/>
    </source>
</evidence>
<evidence type="ECO:0000313" key="25">
    <source>
        <dbReference type="Proteomes" id="UP000694565"/>
    </source>
</evidence>
<evidence type="ECO:0000256" key="17">
    <source>
        <dbReference type="ARBA" id="ARBA00047899"/>
    </source>
</evidence>
<protein>
    <recommendedName>
        <fullName evidence="15">Serine/threonine-protein kinase OSR1</fullName>
        <ecNumber evidence="4">2.7.11.1</ecNumber>
    </recommendedName>
    <alternativeName>
        <fullName evidence="16">Oxidative stress-responsive 1 protein</fullName>
    </alternativeName>
</protein>
<evidence type="ECO:0000256" key="14">
    <source>
        <dbReference type="ARBA" id="ARBA00022990"/>
    </source>
</evidence>
<dbReference type="InterPro" id="IPR000719">
    <property type="entry name" value="Prot_kinase_dom"/>
</dbReference>
<proteinExistence type="inferred from homology"/>
<dbReference type="CDD" id="cd06610">
    <property type="entry name" value="STKc_OSR1_SPAK"/>
    <property type="match status" value="1"/>
</dbReference>
<dbReference type="EC" id="2.7.11.1" evidence="4"/>
<dbReference type="GO" id="GO:0046872">
    <property type="term" value="F:metal ion binding"/>
    <property type="evidence" value="ECO:0007669"/>
    <property type="project" value="UniProtKB-KW"/>
</dbReference>
<keyword evidence="5" id="KW-0963">Cytoplasm</keyword>
<keyword evidence="13 20" id="KW-0460">Magnesium</keyword>
<dbReference type="SMART" id="SM00220">
    <property type="entry name" value="S_TKc"/>
    <property type="match status" value="1"/>
</dbReference>
<evidence type="ECO:0000256" key="7">
    <source>
        <dbReference type="ARBA" id="ARBA00022553"/>
    </source>
</evidence>
<evidence type="ECO:0000256" key="6">
    <source>
        <dbReference type="ARBA" id="ARBA00022527"/>
    </source>
</evidence>
<comment type="catalytic activity">
    <reaction evidence="17">
        <text>L-threonyl-[protein] + ATP = O-phospho-L-threonyl-[protein] + ADP + H(+)</text>
        <dbReference type="Rhea" id="RHEA:46608"/>
        <dbReference type="Rhea" id="RHEA-COMP:11060"/>
        <dbReference type="Rhea" id="RHEA-COMP:11605"/>
        <dbReference type="ChEBI" id="CHEBI:15378"/>
        <dbReference type="ChEBI" id="CHEBI:30013"/>
        <dbReference type="ChEBI" id="CHEBI:30616"/>
        <dbReference type="ChEBI" id="CHEBI:61977"/>
        <dbReference type="ChEBI" id="CHEBI:456216"/>
        <dbReference type="EC" id="2.7.11.1"/>
    </reaction>
</comment>
<evidence type="ECO:0000256" key="16">
    <source>
        <dbReference type="ARBA" id="ARBA00042936"/>
    </source>
</evidence>
<evidence type="ECO:0000256" key="11">
    <source>
        <dbReference type="ARBA" id="ARBA00022777"/>
    </source>
</evidence>
<keyword evidence="25" id="KW-1185">Reference proteome</keyword>
<evidence type="ECO:0000256" key="19">
    <source>
        <dbReference type="PIRSR" id="PIRSR000615-1"/>
    </source>
</evidence>
<comment type="subcellular location">
    <subcellularLocation>
        <location evidence="2">Cytoplasm</location>
    </subcellularLocation>
</comment>
<evidence type="ECO:0000256" key="3">
    <source>
        <dbReference type="ARBA" id="ARBA00008874"/>
    </source>
</evidence>
<dbReference type="Gene3D" id="3.10.20.90">
    <property type="entry name" value="Phosphatidylinositol 3-kinase Catalytic Subunit, Chain A, domain 1"/>
    <property type="match status" value="1"/>
</dbReference>